<dbReference type="Gene3D" id="1.10.287.950">
    <property type="entry name" value="Methyl-accepting chemotaxis protein"/>
    <property type="match status" value="1"/>
</dbReference>
<keyword evidence="4" id="KW-0472">Membrane</keyword>
<proteinExistence type="inferred from homology"/>
<evidence type="ECO:0000313" key="8">
    <source>
        <dbReference type="Proteomes" id="UP000809431"/>
    </source>
</evidence>
<dbReference type="PANTHER" id="PTHR32089:SF112">
    <property type="entry name" value="LYSOZYME-LIKE PROTEIN-RELATED"/>
    <property type="match status" value="1"/>
</dbReference>
<dbReference type="InterPro" id="IPR004090">
    <property type="entry name" value="Chemotax_Me-accpt_rcpt"/>
</dbReference>
<reference evidence="7 8" key="1">
    <citation type="submission" date="2021-01" db="EMBL/GenBank/DDBJ databases">
        <title>Draft Genome Sequence and Polyhydroxyalkanoate Biosynthetic Potential of Jeongeupia naejangsanensis Type Strain DSM 24253.</title>
        <authorList>
            <person name="Turrini P."/>
            <person name="Artuso I."/>
            <person name="Lugli G.A."/>
            <person name="Frangipani E."/>
            <person name="Ventura M."/>
            <person name="Visca P."/>
        </authorList>
    </citation>
    <scope>NUCLEOTIDE SEQUENCE [LARGE SCALE GENOMIC DNA]</scope>
    <source>
        <strain evidence="7 8">DSM 24253</strain>
    </source>
</reference>
<protein>
    <submittedName>
        <fullName evidence="7">Methyl-accepting chemotaxis protein</fullName>
    </submittedName>
</protein>
<evidence type="ECO:0000313" key="7">
    <source>
        <dbReference type="EMBL" id="MBM3115579.1"/>
    </source>
</evidence>
<gene>
    <name evidence="7" type="ORF">JMJ54_07050</name>
</gene>
<name>A0ABS2BLC2_9NEIS</name>
<comment type="caution">
    <text evidence="7">The sequence shown here is derived from an EMBL/GenBank/DDBJ whole genome shotgun (WGS) entry which is preliminary data.</text>
</comment>
<dbReference type="Proteomes" id="UP000809431">
    <property type="component" value="Unassembled WGS sequence"/>
</dbReference>
<dbReference type="SMART" id="SM00304">
    <property type="entry name" value="HAMP"/>
    <property type="match status" value="1"/>
</dbReference>
<keyword evidence="4" id="KW-0812">Transmembrane</keyword>
<evidence type="ECO:0000256" key="2">
    <source>
        <dbReference type="ARBA" id="ARBA00029447"/>
    </source>
</evidence>
<dbReference type="Pfam" id="PF00672">
    <property type="entry name" value="HAMP"/>
    <property type="match status" value="1"/>
</dbReference>
<sequence>MSAHGFHTALERHVLPTLARKFAFLYLFALVPVITLLAVYTAESQLAEAAAGLRLDAAASSALIAPLGSVRVVCWTMLVLMLVLVTVQYLYFNFWITRPIQRITTVFTEVSSGEGDLSVDVPVITCDEIGKLAGTCNRFLARQRDTIASVQSMTVGIALEAAKSMKNIKDSATSTKQQDQLAQGVVEASNATTTGINQVSQRTQAISETTGQNLELAHASYAELQDVTERINAITTKIENFNSTVDGLNQRSASIKTIVDLIKEISGQTNLLALNAAIEAARAGEAGRGFAVVADEVRKLAEKVHVATDNISHDIDSMLGQVAETQTETVQITHDAKLTHEVVAKASGQFAKMMSDFENTSEALTGIAATLKEFTEANNTVNANVSEIHQLSLAVNERMTRSAQSSQDLSSATEKVQEMIGRFIVGQGELDAAIQRAGRYRDRIVDKLAEFSQRGIDIFDQRYQPIAGTTPPKFRTGYDGLFEKEIQPLYDALVRETSGGKFSLATDTNGYGATHNSWYSKPATGDPAVDLLNSRDKRIFNDPAGLRAARNTQRFLLQTYVRDTGEIMTELDLPIHVSGRHWGGLRLGFDASELIKA</sequence>
<evidence type="ECO:0000259" key="6">
    <source>
        <dbReference type="PROSITE" id="PS50885"/>
    </source>
</evidence>
<dbReference type="PROSITE" id="PS50111">
    <property type="entry name" value="CHEMOTAXIS_TRANSDUC_2"/>
    <property type="match status" value="1"/>
</dbReference>
<feature type="transmembrane region" description="Helical" evidence="4">
    <location>
        <begin position="22"/>
        <end position="42"/>
    </location>
</feature>
<dbReference type="PANTHER" id="PTHR32089">
    <property type="entry name" value="METHYL-ACCEPTING CHEMOTAXIS PROTEIN MCPB"/>
    <property type="match status" value="1"/>
</dbReference>
<evidence type="ECO:0000256" key="1">
    <source>
        <dbReference type="ARBA" id="ARBA00023224"/>
    </source>
</evidence>
<feature type="domain" description="Methyl-accepting transducer" evidence="5">
    <location>
        <begin position="153"/>
        <end position="389"/>
    </location>
</feature>
<dbReference type="EMBL" id="JAESND010000002">
    <property type="protein sequence ID" value="MBM3115579.1"/>
    <property type="molecule type" value="Genomic_DNA"/>
</dbReference>
<feature type="transmembrane region" description="Helical" evidence="4">
    <location>
        <begin position="62"/>
        <end position="92"/>
    </location>
</feature>
<dbReference type="SMART" id="SM00283">
    <property type="entry name" value="MA"/>
    <property type="match status" value="1"/>
</dbReference>
<dbReference type="CDD" id="cd06225">
    <property type="entry name" value="HAMP"/>
    <property type="match status" value="1"/>
</dbReference>
<evidence type="ECO:0000259" key="5">
    <source>
        <dbReference type="PROSITE" id="PS50111"/>
    </source>
</evidence>
<dbReference type="RefSeq" id="WP_203537235.1">
    <property type="nucleotide sequence ID" value="NZ_JAESND010000002.1"/>
</dbReference>
<keyword evidence="4" id="KW-1133">Transmembrane helix</keyword>
<organism evidence="7 8">
    <name type="scientific">Jeongeupia naejangsanensis</name>
    <dbReference type="NCBI Taxonomy" id="613195"/>
    <lineage>
        <taxon>Bacteria</taxon>
        <taxon>Pseudomonadati</taxon>
        <taxon>Pseudomonadota</taxon>
        <taxon>Betaproteobacteria</taxon>
        <taxon>Neisseriales</taxon>
        <taxon>Chitinibacteraceae</taxon>
        <taxon>Jeongeupia</taxon>
    </lineage>
</organism>
<dbReference type="PRINTS" id="PR00260">
    <property type="entry name" value="CHEMTRNSDUCR"/>
</dbReference>
<keyword evidence="1 3" id="KW-0807">Transducer</keyword>
<dbReference type="SUPFAM" id="SSF58104">
    <property type="entry name" value="Methyl-accepting chemotaxis protein (MCP) signaling domain"/>
    <property type="match status" value="1"/>
</dbReference>
<comment type="similarity">
    <text evidence="2">Belongs to the methyl-accepting chemotaxis (MCP) protein family.</text>
</comment>
<dbReference type="PROSITE" id="PS50885">
    <property type="entry name" value="HAMP"/>
    <property type="match status" value="1"/>
</dbReference>
<dbReference type="Pfam" id="PF00015">
    <property type="entry name" value="MCPsignal"/>
    <property type="match status" value="1"/>
</dbReference>
<dbReference type="InterPro" id="IPR004089">
    <property type="entry name" value="MCPsignal_dom"/>
</dbReference>
<feature type="domain" description="HAMP" evidence="6">
    <location>
        <begin position="94"/>
        <end position="148"/>
    </location>
</feature>
<evidence type="ECO:0000256" key="4">
    <source>
        <dbReference type="SAM" id="Phobius"/>
    </source>
</evidence>
<keyword evidence="8" id="KW-1185">Reference proteome</keyword>
<accession>A0ABS2BLC2</accession>
<evidence type="ECO:0000256" key="3">
    <source>
        <dbReference type="PROSITE-ProRule" id="PRU00284"/>
    </source>
</evidence>
<dbReference type="InterPro" id="IPR003660">
    <property type="entry name" value="HAMP_dom"/>
</dbReference>